<feature type="region of interest" description="Disordered" evidence="1">
    <location>
        <begin position="1"/>
        <end position="24"/>
    </location>
</feature>
<dbReference type="PANTHER" id="PTHR35546">
    <property type="entry name" value="F-BOX PROTEIN INTERACTION DOMAIN PROTEIN-RELATED"/>
    <property type="match status" value="1"/>
</dbReference>
<evidence type="ECO:0000313" key="5">
    <source>
        <dbReference type="Proteomes" id="UP000077755"/>
    </source>
</evidence>
<organism evidence="4 5">
    <name type="scientific">Daucus carota subsp. sativus</name>
    <name type="common">Carrot</name>
    <dbReference type="NCBI Taxonomy" id="79200"/>
    <lineage>
        <taxon>Eukaryota</taxon>
        <taxon>Viridiplantae</taxon>
        <taxon>Streptophyta</taxon>
        <taxon>Embryophyta</taxon>
        <taxon>Tracheophyta</taxon>
        <taxon>Spermatophyta</taxon>
        <taxon>Magnoliopsida</taxon>
        <taxon>eudicotyledons</taxon>
        <taxon>Gunneridae</taxon>
        <taxon>Pentapetalae</taxon>
        <taxon>asterids</taxon>
        <taxon>campanulids</taxon>
        <taxon>Apiales</taxon>
        <taxon>Apiaceae</taxon>
        <taxon>Apioideae</taxon>
        <taxon>Scandiceae</taxon>
        <taxon>Daucinae</taxon>
        <taxon>Daucus</taxon>
        <taxon>Daucus sect. Daucus</taxon>
    </lineage>
</organism>
<dbReference type="AlphaFoldDB" id="A0AAF0X4P2"/>
<keyword evidence="5" id="KW-1185">Reference proteome</keyword>
<dbReference type="Pfam" id="PF07734">
    <property type="entry name" value="FBA_1"/>
    <property type="match status" value="1"/>
</dbReference>
<dbReference type="CDD" id="cd22157">
    <property type="entry name" value="F-box_AtFBW1-like"/>
    <property type="match status" value="1"/>
</dbReference>
<reference evidence="4" key="1">
    <citation type="journal article" date="2016" name="Nat. Genet.">
        <title>A high-quality carrot genome assembly provides new insights into carotenoid accumulation and asterid genome evolution.</title>
        <authorList>
            <person name="Iorizzo M."/>
            <person name="Ellison S."/>
            <person name="Senalik D."/>
            <person name="Zeng P."/>
            <person name="Satapoomin P."/>
            <person name="Huang J."/>
            <person name="Bowman M."/>
            <person name="Iovene M."/>
            <person name="Sanseverino W."/>
            <person name="Cavagnaro P."/>
            <person name="Yildiz M."/>
            <person name="Macko-Podgorni A."/>
            <person name="Moranska E."/>
            <person name="Grzebelus E."/>
            <person name="Grzebelus D."/>
            <person name="Ashrafi H."/>
            <person name="Zheng Z."/>
            <person name="Cheng S."/>
            <person name="Spooner D."/>
            <person name="Van Deynze A."/>
            <person name="Simon P."/>
        </authorList>
    </citation>
    <scope>NUCLEOTIDE SEQUENCE</scope>
    <source>
        <tissue evidence="4">Leaf</tissue>
    </source>
</reference>
<protein>
    <recommendedName>
        <fullName evidence="6">F-box domain-containing protein</fullName>
    </recommendedName>
</protein>
<dbReference type="Pfam" id="PF00646">
    <property type="entry name" value="F-box"/>
    <property type="match status" value="1"/>
</dbReference>
<dbReference type="NCBIfam" id="TIGR01640">
    <property type="entry name" value="F_box_assoc_1"/>
    <property type="match status" value="1"/>
</dbReference>
<evidence type="ECO:0000259" key="2">
    <source>
        <dbReference type="Pfam" id="PF00646"/>
    </source>
</evidence>
<sequence>MITIGAKRSRISKQHSPVSCHPDMSSSHMIASAVKVASNEDLLLEILLQVPIKTLMRFKSVSKQWLSLIANPYFVRLRSPLAPSASSLFFANSSCRSNPDYQFIPLDVVDGSLAPFRTFKFINDPLGSGVSALQSCNGLLLCASYRAREFNRRYYVYNPTTKQFATLPQIKREFSKTVCGMSLAFDPVTSPYYKVVCVRRSELRQQHFQIEIYSSETRVWKVSGEPFTAPKHTKFEKCFVHWGNALIHWNVWMDEPYTLYFKVDAERLEKLPMPVKHLETVHLHGHEKAKTYFGASYLGESGGHWNVVECNSNITCLLNVHEMARDYSGWFLKYQVDLNAISDVFPEIIKKKGDNRDSGYTFNVVSVVRSGNEENHESFVVLEIPGGMVVRYSLVDKRVKKLWEFTQTGYKFYNEKGLRGVCGLPYIQSLASV</sequence>
<dbReference type="SUPFAM" id="SSF81383">
    <property type="entry name" value="F-box domain"/>
    <property type="match status" value="1"/>
</dbReference>
<dbReference type="InterPro" id="IPR036047">
    <property type="entry name" value="F-box-like_dom_sf"/>
</dbReference>
<feature type="domain" description="F-box associated beta-propeller type 1" evidence="3">
    <location>
        <begin position="130"/>
        <end position="278"/>
    </location>
</feature>
<evidence type="ECO:0000256" key="1">
    <source>
        <dbReference type="SAM" id="MobiDB-lite"/>
    </source>
</evidence>
<evidence type="ECO:0000259" key="3">
    <source>
        <dbReference type="Pfam" id="PF07734"/>
    </source>
</evidence>
<proteinExistence type="predicted"/>
<dbReference type="PANTHER" id="PTHR35546:SF115">
    <property type="entry name" value="F-BOX DOMAIN-CONTAINING PROTEIN"/>
    <property type="match status" value="1"/>
</dbReference>
<name>A0AAF0X4P2_DAUCS</name>
<evidence type="ECO:0008006" key="6">
    <source>
        <dbReference type="Google" id="ProtNLM"/>
    </source>
</evidence>
<reference evidence="4" key="2">
    <citation type="submission" date="2022-03" db="EMBL/GenBank/DDBJ databases">
        <title>Draft title - Genomic analysis of global carrot germplasm unveils the trajectory of domestication and the origin of high carotenoid orange carrot.</title>
        <authorList>
            <person name="Iorizzo M."/>
            <person name="Ellison S."/>
            <person name="Senalik D."/>
            <person name="Macko-Podgorni A."/>
            <person name="Grzebelus D."/>
            <person name="Bostan H."/>
            <person name="Rolling W."/>
            <person name="Curaba J."/>
            <person name="Simon P."/>
        </authorList>
    </citation>
    <scope>NUCLEOTIDE SEQUENCE</scope>
    <source>
        <tissue evidence="4">Leaf</tissue>
    </source>
</reference>
<dbReference type="InterPro" id="IPR006527">
    <property type="entry name" value="F-box-assoc_dom_typ1"/>
</dbReference>
<dbReference type="InterPro" id="IPR055290">
    <property type="entry name" value="At3g26010-like"/>
</dbReference>
<gene>
    <name evidence="4" type="ORF">DCAR_0520700</name>
</gene>
<dbReference type="InterPro" id="IPR001810">
    <property type="entry name" value="F-box_dom"/>
</dbReference>
<dbReference type="EMBL" id="CP093347">
    <property type="protein sequence ID" value="WOH01318.1"/>
    <property type="molecule type" value="Genomic_DNA"/>
</dbReference>
<feature type="domain" description="F-box" evidence="2">
    <location>
        <begin position="40"/>
        <end position="75"/>
    </location>
</feature>
<dbReference type="InterPro" id="IPR017451">
    <property type="entry name" value="F-box-assoc_interact_dom"/>
</dbReference>
<evidence type="ECO:0000313" key="4">
    <source>
        <dbReference type="EMBL" id="WOH01318.1"/>
    </source>
</evidence>
<dbReference type="Proteomes" id="UP000077755">
    <property type="component" value="Chromosome 5"/>
</dbReference>
<accession>A0AAF0X4P2</accession>